<sequence length="134" mass="14981">MLKCTEALDTNNEISEYDAMGISFAAKMKKMKTDQQIYAGLLCQKVCAKALLQQLIADFDVVDMKNVNNSHQLYSSSYDNTDTTTLQHLTTADKSPHCYTNYGQLNNLQSDSSSSTESSVTDYFTNFLGERKCS</sequence>
<evidence type="ECO:0000313" key="2">
    <source>
        <dbReference type="Proteomes" id="UP001160148"/>
    </source>
</evidence>
<keyword evidence="2" id="KW-1185">Reference proteome</keyword>
<gene>
    <name evidence="1" type="ORF">MEUPH1_LOCUS11720</name>
</gene>
<protein>
    <submittedName>
        <fullName evidence="1">Uncharacterized protein</fullName>
    </submittedName>
</protein>
<comment type="caution">
    <text evidence="1">The sequence shown here is derived from an EMBL/GenBank/DDBJ whole genome shotgun (WGS) entry which is preliminary data.</text>
</comment>
<dbReference type="EMBL" id="CARXXK010000002">
    <property type="protein sequence ID" value="CAI6355921.1"/>
    <property type="molecule type" value="Genomic_DNA"/>
</dbReference>
<dbReference type="AlphaFoldDB" id="A0AAV0WJC8"/>
<organism evidence="1 2">
    <name type="scientific">Macrosiphum euphorbiae</name>
    <name type="common">potato aphid</name>
    <dbReference type="NCBI Taxonomy" id="13131"/>
    <lineage>
        <taxon>Eukaryota</taxon>
        <taxon>Metazoa</taxon>
        <taxon>Ecdysozoa</taxon>
        <taxon>Arthropoda</taxon>
        <taxon>Hexapoda</taxon>
        <taxon>Insecta</taxon>
        <taxon>Pterygota</taxon>
        <taxon>Neoptera</taxon>
        <taxon>Paraneoptera</taxon>
        <taxon>Hemiptera</taxon>
        <taxon>Sternorrhyncha</taxon>
        <taxon>Aphidomorpha</taxon>
        <taxon>Aphidoidea</taxon>
        <taxon>Aphididae</taxon>
        <taxon>Macrosiphini</taxon>
        <taxon>Macrosiphum</taxon>
    </lineage>
</organism>
<name>A0AAV0WJC8_9HEMI</name>
<reference evidence="1 2" key="1">
    <citation type="submission" date="2023-01" db="EMBL/GenBank/DDBJ databases">
        <authorList>
            <person name="Whitehead M."/>
        </authorList>
    </citation>
    <scope>NUCLEOTIDE SEQUENCE [LARGE SCALE GENOMIC DNA]</scope>
</reference>
<evidence type="ECO:0000313" key="1">
    <source>
        <dbReference type="EMBL" id="CAI6355921.1"/>
    </source>
</evidence>
<accession>A0AAV0WJC8</accession>
<dbReference type="Proteomes" id="UP001160148">
    <property type="component" value="Unassembled WGS sequence"/>
</dbReference>
<proteinExistence type="predicted"/>